<feature type="transmembrane region" description="Helical" evidence="6">
    <location>
        <begin position="394"/>
        <end position="418"/>
    </location>
</feature>
<keyword evidence="8" id="KW-0131">Cell cycle</keyword>
<feature type="transmembrane region" description="Helical" evidence="6">
    <location>
        <begin position="747"/>
        <end position="766"/>
    </location>
</feature>
<evidence type="ECO:0000256" key="5">
    <source>
        <dbReference type="ARBA" id="ARBA00023136"/>
    </source>
</evidence>
<name>A0A150XT05_ROSEK</name>
<feature type="transmembrane region" description="Helical" evidence="6">
    <location>
        <begin position="302"/>
        <end position="323"/>
    </location>
</feature>
<dbReference type="InterPro" id="IPR003838">
    <property type="entry name" value="ABC3_permease_C"/>
</dbReference>
<evidence type="ECO:0000256" key="4">
    <source>
        <dbReference type="ARBA" id="ARBA00022989"/>
    </source>
</evidence>
<gene>
    <name evidence="8" type="ORF">MB14_13000</name>
</gene>
<dbReference type="OrthoDB" id="5933722at2"/>
<sequence length="818" mass="90799">MFKNNLKVAWRNALRQPFFTFLNTSGLAIGMAGALIITLFLHDELSFDKMFADADRIYRVNIDNRTAGETNHFAAVSSPLANVMQSDFPQAEMITRLKVSNSILLKEVNAEQNVKEDYVAGADSTFFEMFGLKLLYGNAKNALQKPNSIVLTKTAALKHFDLDKALGQSMVLNNDEIYVVTGVMDDLPKNSFLRNHQVFISLSSFDDAKSLAWNTWSFPTFVKLSPTANEENLQVYLSTVKDRYLIPWAMTFMPGLTVESAKEMEKSSGDFMRFTPIALTDIHLHSPNIEDELSTNSDIQNVYILAAVGLFLIILACVNFMNLSTARSLKRAKEVGVRKTLGSSRSGLIKQFLTESTLVAFMALVLAIAIAALCLPYFNQLAGKAISIPFGNPLFWLVLLGVSLVLGFGSGSYPAFLMSRFAPIKGMKGGDIKGNGGRTVINSLVVVQFAISLFLMLGTFVVFQQLNFIQNKDLGYQKDQVLIIDDVDATGKQIEAFKNQVKTIAQVESASLSSYLPTPSPRSATTLFPDKSLGSENALIIGSWDIDYDYLSTLGLELVAGRDFNRELATDSSAMILNESTTVLLGLSPEEAIGMRFTDDFHREDKENMRYFTVIGVVKNFHFETLRNSIDALSLTLGGKPKKMLVKLNAGDFSKGISELETVWEKFAPGQPFSYYFMDDSFNNTYDTEQRLGKIFVIFTSLSIFIACLGLFGLAAFNAEKRAKEISIRKVLGASIGQITYKLSIDFLKLVGLATIVSLPLAGYFMNRWLQDFSYRIEIPWWVYVLTAFMAVVISILTVSFQSTKAAMSSPIKALKQE</sequence>
<dbReference type="Pfam" id="PF02687">
    <property type="entry name" value="FtsX"/>
    <property type="match status" value="2"/>
</dbReference>
<keyword evidence="4 6" id="KW-1133">Transmembrane helix</keyword>
<dbReference type="PANTHER" id="PTHR30572:SF18">
    <property type="entry name" value="ABC-TYPE MACROLIDE FAMILY EXPORT SYSTEM PERMEASE COMPONENT 2"/>
    <property type="match status" value="1"/>
</dbReference>
<organism evidence="8 9">
    <name type="scientific">Roseivirga ehrenbergii (strain DSM 102268 / JCM 13514 / KCTC 12282 / NCIMB 14502 / KMM 6017)</name>
    <dbReference type="NCBI Taxonomy" id="279360"/>
    <lineage>
        <taxon>Bacteria</taxon>
        <taxon>Pseudomonadati</taxon>
        <taxon>Bacteroidota</taxon>
        <taxon>Cytophagia</taxon>
        <taxon>Cytophagales</taxon>
        <taxon>Roseivirgaceae</taxon>
        <taxon>Roseivirga</taxon>
    </lineage>
</organism>
<feature type="transmembrane region" description="Helical" evidence="6">
    <location>
        <begin position="695"/>
        <end position="719"/>
    </location>
</feature>
<dbReference type="STRING" id="279360.MB14_13000"/>
<evidence type="ECO:0000313" key="9">
    <source>
        <dbReference type="Proteomes" id="UP000075583"/>
    </source>
</evidence>
<dbReference type="InterPro" id="IPR000014">
    <property type="entry name" value="PAS"/>
</dbReference>
<evidence type="ECO:0000256" key="6">
    <source>
        <dbReference type="SAM" id="Phobius"/>
    </source>
</evidence>
<evidence type="ECO:0000256" key="3">
    <source>
        <dbReference type="ARBA" id="ARBA00022692"/>
    </source>
</evidence>
<dbReference type="GO" id="GO:0022857">
    <property type="term" value="F:transmembrane transporter activity"/>
    <property type="evidence" value="ECO:0007669"/>
    <property type="project" value="TreeGrafter"/>
</dbReference>
<feature type="transmembrane region" description="Helical" evidence="6">
    <location>
        <begin position="358"/>
        <end position="378"/>
    </location>
</feature>
<dbReference type="PANTHER" id="PTHR30572">
    <property type="entry name" value="MEMBRANE COMPONENT OF TRANSPORTER-RELATED"/>
    <property type="match status" value="1"/>
</dbReference>
<evidence type="ECO:0000313" key="8">
    <source>
        <dbReference type="EMBL" id="KYG81745.1"/>
    </source>
</evidence>
<comment type="subcellular location">
    <subcellularLocation>
        <location evidence="1">Cell membrane</location>
        <topology evidence="1">Multi-pass membrane protein</topology>
    </subcellularLocation>
</comment>
<dbReference type="InterPro" id="IPR025857">
    <property type="entry name" value="MacB_PCD"/>
</dbReference>
<dbReference type="GO" id="GO:0051301">
    <property type="term" value="P:cell division"/>
    <property type="evidence" value="ECO:0007669"/>
    <property type="project" value="UniProtKB-KW"/>
</dbReference>
<dbReference type="InterPro" id="IPR050250">
    <property type="entry name" value="Macrolide_Exporter_MacB"/>
</dbReference>
<comment type="caution">
    <text evidence="8">The sequence shown here is derived from an EMBL/GenBank/DDBJ whole genome shotgun (WGS) entry which is preliminary data.</text>
</comment>
<dbReference type="GO" id="GO:0005886">
    <property type="term" value="C:plasma membrane"/>
    <property type="evidence" value="ECO:0007669"/>
    <property type="project" value="UniProtKB-SubCell"/>
</dbReference>
<keyword evidence="9" id="KW-1185">Reference proteome</keyword>
<dbReference type="PROSITE" id="PS50112">
    <property type="entry name" value="PAS"/>
    <property type="match status" value="1"/>
</dbReference>
<keyword evidence="8" id="KW-0132">Cell division</keyword>
<feature type="domain" description="PAS" evidence="7">
    <location>
        <begin position="578"/>
        <end position="610"/>
    </location>
</feature>
<feature type="transmembrane region" description="Helical" evidence="6">
    <location>
        <begin position="781"/>
        <end position="801"/>
    </location>
</feature>
<accession>A0A150XT05</accession>
<evidence type="ECO:0000259" key="7">
    <source>
        <dbReference type="PROSITE" id="PS50112"/>
    </source>
</evidence>
<protein>
    <submittedName>
        <fullName evidence="8">Cell division protein FtsX</fullName>
    </submittedName>
</protein>
<reference evidence="8" key="1">
    <citation type="submission" date="2016-01" db="EMBL/GenBank/DDBJ databases">
        <title>Genome sequencing of Roseivirga ehrenbergii KMM 6017.</title>
        <authorList>
            <person name="Selvaratnam C."/>
            <person name="Thevarajoo S."/>
            <person name="Goh K.M."/>
            <person name="Ee R."/>
            <person name="Chan K.-G."/>
            <person name="Chong C.S."/>
        </authorList>
    </citation>
    <scope>NUCLEOTIDE SEQUENCE [LARGE SCALE GENOMIC DNA]</scope>
    <source>
        <strain evidence="8">KMM 6017</strain>
    </source>
</reference>
<evidence type="ECO:0000256" key="1">
    <source>
        <dbReference type="ARBA" id="ARBA00004651"/>
    </source>
</evidence>
<dbReference type="AlphaFoldDB" id="A0A150XT05"/>
<keyword evidence="2" id="KW-1003">Cell membrane</keyword>
<evidence type="ECO:0000256" key="2">
    <source>
        <dbReference type="ARBA" id="ARBA00022475"/>
    </source>
</evidence>
<dbReference type="Proteomes" id="UP000075583">
    <property type="component" value="Unassembled WGS sequence"/>
</dbReference>
<proteinExistence type="predicted"/>
<feature type="transmembrane region" description="Helical" evidence="6">
    <location>
        <begin position="439"/>
        <end position="463"/>
    </location>
</feature>
<dbReference type="EMBL" id="LQZQ01000002">
    <property type="protein sequence ID" value="KYG81745.1"/>
    <property type="molecule type" value="Genomic_DNA"/>
</dbReference>
<feature type="transmembrane region" description="Helical" evidence="6">
    <location>
        <begin position="21"/>
        <end position="41"/>
    </location>
</feature>
<keyword evidence="5 6" id="KW-0472">Membrane</keyword>
<dbReference type="Pfam" id="PF12704">
    <property type="entry name" value="MacB_PCD"/>
    <property type="match status" value="1"/>
</dbReference>
<keyword evidence="3 6" id="KW-0812">Transmembrane</keyword>